<keyword evidence="6" id="KW-0418">Kinase</keyword>
<dbReference type="PANTHER" id="PTHR41523:SF7">
    <property type="entry name" value="HISTIDINE KINASE"/>
    <property type="match status" value="1"/>
</dbReference>
<keyword evidence="4" id="KW-0808">Transferase</keyword>
<evidence type="ECO:0000256" key="6">
    <source>
        <dbReference type="ARBA" id="ARBA00022777"/>
    </source>
</evidence>
<keyword evidence="7" id="KW-0067">ATP-binding</keyword>
<gene>
    <name evidence="8" type="ORF">W911_04810</name>
</gene>
<comment type="catalytic activity">
    <reaction evidence="1">
        <text>ATP + protein L-histidine = ADP + protein N-phospho-L-histidine.</text>
        <dbReference type="EC" id="2.7.13.3"/>
    </reaction>
</comment>
<dbReference type="AlphaFoldDB" id="V5SHF6"/>
<evidence type="ECO:0000313" key="8">
    <source>
        <dbReference type="EMBL" id="AHB49973.1"/>
    </source>
</evidence>
<keyword evidence="5" id="KW-0547">Nucleotide-binding</keyword>
<dbReference type="Gene3D" id="3.30.565.10">
    <property type="entry name" value="Histidine kinase-like ATPase, C-terminal domain"/>
    <property type="match status" value="1"/>
</dbReference>
<evidence type="ECO:0000256" key="2">
    <source>
        <dbReference type="ARBA" id="ARBA00012438"/>
    </source>
</evidence>
<name>V5SHF6_9HYPH</name>
<reference evidence="8 9" key="1">
    <citation type="journal article" date="2014" name="Genome Announc.">
        <title>Complete Genome Sequence of Hyphomicrobium nitrativorans Strain NL23, a Denitrifying Bacterium Isolated from Biofilm of a Methanol-Fed Denitrification System Treating Seawater at the Montreal Biodome.</title>
        <authorList>
            <person name="Martineau C."/>
            <person name="Villeneuve C."/>
            <person name="Mauffrey F."/>
            <person name="Villemur R."/>
        </authorList>
    </citation>
    <scope>NUCLEOTIDE SEQUENCE [LARGE SCALE GENOMIC DNA]</scope>
    <source>
        <strain evidence="8">NL23</strain>
    </source>
</reference>
<dbReference type="KEGG" id="hni:W911_04810"/>
<sequence>MLNQNATQNIGLALHELATNAVKYGALSVQEDTIEVAWQIRPGALGSACFHLTWRERNGPEVKAPQHSGFGQVVLQRMTGVTLGGLVEHEFYPSGVVWTLEVLAAAVLASKADDSASAAP</sequence>
<evidence type="ECO:0000256" key="7">
    <source>
        <dbReference type="ARBA" id="ARBA00022840"/>
    </source>
</evidence>
<dbReference type="Proteomes" id="UP000018542">
    <property type="component" value="Chromosome"/>
</dbReference>
<dbReference type="HOGENOM" id="CLU_2046457_0_0_5"/>
<dbReference type="GO" id="GO:0004673">
    <property type="term" value="F:protein histidine kinase activity"/>
    <property type="evidence" value="ECO:0007669"/>
    <property type="project" value="UniProtKB-EC"/>
</dbReference>
<proteinExistence type="predicted"/>
<protein>
    <recommendedName>
        <fullName evidence="2">histidine kinase</fullName>
        <ecNumber evidence="2">2.7.13.3</ecNumber>
    </recommendedName>
</protein>
<dbReference type="EMBL" id="CP006912">
    <property type="protein sequence ID" value="AHB49973.1"/>
    <property type="molecule type" value="Genomic_DNA"/>
</dbReference>
<organism evidence="8 9">
    <name type="scientific">Hyphomicrobium nitrativorans NL23</name>
    <dbReference type="NCBI Taxonomy" id="1029756"/>
    <lineage>
        <taxon>Bacteria</taxon>
        <taxon>Pseudomonadati</taxon>
        <taxon>Pseudomonadota</taxon>
        <taxon>Alphaproteobacteria</taxon>
        <taxon>Hyphomicrobiales</taxon>
        <taxon>Hyphomicrobiaceae</taxon>
        <taxon>Hyphomicrobium</taxon>
    </lineage>
</organism>
<dbReference type="PANTHER" id="PTHR41523">
    <property type="entry name" value="TWO-COMPONENT SYSTEM SENSOR PROTEIN"/>
    <property type="match status" value="1"/>
</dbReference>
<dbReference type="STRING" id="1029756.W911_04810"/>
<evidence type="ECO:0000256" key="1">
    <source>
        <dbReference type="ARBA" id="ARBA00000085"/>
    </source>
</evidence>
<dbReference type="GO" id="GO:0005524">
    <property type="term" value="F:ATP binding"/>
    <property type="evidence" value="ECO:0007669"/>
    <property type="project" value="UniProtKB-KW"/>
</dbReference>
<evidence type="ECO:0000313" key="9">
    <source>
        <dbReference type="Proteomes" id="UP000018542"/>
    </source>
</evidence>
<evidence type="ECO:0000256" key="4">
    <source>
        <dbReference type="ARBA" id="ARBA00022679"/>
    </source>
</evidence>
<evidence type="ECO:0000256" key="5">
    <source>
        <dbReference type="ARBA" id="ARBA00022741"/>
    </source>
</evidence>
<dbReference type="PATRIC" id="fig|1029756.8.peg.1009"/>
<keyword evidence="9" id="KW-1185">Reference proteome</keyword>
<keyword evidence="3" id="KW-0597">Phosphoprotein</keyword>
<evidence type="ECO:0000256" key="3">
    <source>
        <dbReference type="ARBA" id="ARBA00022553"/>
    </source>
</evidence>
<dbReference type="EC" id="2.7.13.3" evidence="2"/>
<dbReference type="InterPro" id="IPR036890">
    <property type="entry name" value="HATPase_C_sf"/>
</dbReference>
<accession>V5SHF6</accession>